<evidence type="ECO:0000313" key="12">
    <source>
        <dbReference type="EMBL" id="GFG28438.1"/>
    </source>
</evidence>
<evidence type="ECO:0000256" key="4">
    <source>
        <dbReference type="ARBA" id="ARBA00021815"/>
    </source>
</evidence>
<evidence type="ECO:0000256" key="3">
    <source>
        <dbReference type="ARBA" id="ARBA00007460"/>
    </source>
</evidence>
<accession>A0A6L2PDK4</accession>
<evidence type="ECO:0000256" key="7">
    <source>
        <dbReference type="ARBA" id="ARBA00023069"/>
    </source>
</evidence>
<keyword evidence="6" id="KW-0175">Coiled coil</keyword>
<dbReference type="InterPro" id="IPR042541">
    <property type="entry name" value="BART_sf"/>
</dbReference>
<feature type="domain" description="BART" evidence="11">
    <location>
        <begin position="7"/>
        <end position="122"/>
    </location>
</feature>
<feature type="region of interest" description="Disordered" evidence="10">
    <location>
        <begin position="264"/>
        <end position="305"/>
    </location>
</feature>
<gene>
    <name evidence="12" type="ORF">Cfor_11349</name>
</gene>
<organism evidence="12 13">
    <name type="scientific">Coptotermes formosanus</name>
    <name type="common">Formosan subterranean termite</name>
    <dbReference type="NCBI Taxonomy" id="36987"/>
    <lineage>
        <taxon>Eukaryota</taxon>
        <taxon>Metazoa</taxon>
        <taxon>Ecdysozoa</taxon>
        <taxon>Arthropoda</taxon>
        <taxon>Hexapoda</taxon>
        <taxon>Insecta</taxon>
        <taxon>Pterygota</taxon>
        <taxon>Neoptera</taxon>
        <taxon>Polyneoptera</taxon>
        <taxon>Dictyoptera</taxon>
        <taxon>Blattodea</taxon>
        <taxon>Blattoidea</taxon>
        <taxon>Termitoidae</taxon>
        <taxon>Rhinotermitidae</taxon>
        <taxon>Coptotermes</taxon>
    </lineage>
</organism>
<dbReference type="EMBL" id="BLKM01006623">
    <property type="protein sequence ID" value="GFG28438.1"/>
    <property type="molecule type" value="Genomic_DNA"/>
</dbReference>
<dbReference type="OrthoDB" id="272687at2759"/>
<dbReference type="Proteomes" id="UP000502823">
    <property type="component" value="Unassembled WGS sequence"/>
</dbReference>
<dbReference type="GO" id="GO:0005930">
    <property type="term" value="C:axoneme"/>
    <property type="evidence" value="ECO:0007669"/>
    <property type="project" value="TreeGrafter"/>
</dbReference>
<sequence>MGSEDCSWVFDSLVGFLQGPIWNAPILTFIEQKSSVFEPGNSEHEDEYKKIYEEYKDLVDSMLGSYMEDIGITPEQFEKACSKNSAGGLQIRFHQTLFEQVWAANDYEIFKRMMIQKNLELQLQALEMIQQRYGITPQSYLPNDGDECLQTDEESQIMEEVIKKSLEEYAMSKQTLDSTTLEIEQSLVSSPEERQRLEAECKREKELLHSALQQTIEPVTHREGPGLNKHEDDEMQMKTQVDAKELMKRQEYLKAQRDKLLALKKQEREKQLQAVESNSSKQRPRSAKAAQSALAGQPETEINSQTLQVRKALAERLKSEVVGKKF</sequence>
<evidence type="ECO:0000256" key="2">
    <source>
        <dbReference type="ARBA" id="ARBA00004496"/>
    </source>
</evidence>
<dbReference type="Pfam" id="PF11527">
    <property type="entry name" value="ARL2_Bind_BART"/>
    <property type="match status" value="1"/>
</dbReference>
<proteinExistence type="inferred from homology"/>
<comment type="subcellular location">
    <subcellularLocation>
        <location evidence="1">Cell projection</location>
        <location evidence="1">Cilium</location>
    </subcellularLocation>
    <subcellularLocation>
        <location evidence="2">Cytoplasm</location>
    </subcellularLocation>
</comment>
<evidence type="ECO:0000313" key="13">
    <source>
        <dbReference type="Proteomes" id="UP000502823"/>
    </source>
</evidence>
<evidence type="ECO:0000256" key="10">
    <source>
        <dbReference type="SAM" id="MobiDB-lite"/>
    </source>
</evidence>
<dbReference type="AlphaFoldDB" id="A0A6L2PDK4"/>
<name>A0A6L2PDK4_COPFO</name>
<comment type="similarity">
    <text evidence="3">Belongs to the CFAP36 family.</text>
</comment>
<evidence type="ECO:0000256" key="6">
    <source>
        <dbReference type="ARBA" id="ARBA00023054"/>
    </source>
</evidence>
<dbReference type="PANTHER" id="PTHR21532:SF0">
    <property type="entry name" value="CILIA- AND FLAGELLA-ASSOCIATED PROTEIN 36"/>
    <property type="match status" value="1"/>
</dbReference>
<keyword evidence="13" id="KW-1185">Reference proteome</keyword>
<dbReference type="InterPro" id="IPR023379">
    <property type="entry name" value="BART_dom"/>
</dbReference>
<dbReference type="PANTHER" id="PTHR21532">
    <property type="entry name" value="PHOSPHODIESTERASE HL"/>
    <property type="match status" value="1"/>
</dbReference>
<reference evidence="13" key="1">
    <citation type="submission" date="2020-01" db="EMBL/GenBank/DDBJ databases">
        <title>Draft genome sequence of the Termite Coptotermes fromosanus.</title>
        <authorList>
            <person name="Itakura S."/>
            <person name="Yosikawa Y."/>
            <person name="Umezawa K."/>
        </authorList>
    </citation>
    <scope>NUCLEOTIDE SEQUENCE [LARGE SCALE GENOMIC DNA]</scope>
</reference>
<dbReference type="InterPro" id="IPR038888">
    <property type="entry name" value="CFAP36"/>
</dbReference>
<evidence type="ECO:0000256" key="8">
    <source>
        <dbReference type="ARBA" id="ARBA00023273"/>
    </source>
</evidence>
<evidence type="ECO:0000256" key="9">
    <source>
        <dbReference type="ARBA" id="ARBA00031593"/>
    </source>
</evidence>
<comment type="caution">
    <text evidence="12">The sequence shown here is derived from an EMBL/GenBank/DDBJ whole genome shotgun (WGS) entry which is preliminary data.</text>
</comment>
<dbReference type="GO" id="GO:0097546">
    <property type="term" value="C:ciliary base"/>
    <property type="evidence" value="ECO:0007669"/>
    <property type="project" value="TreeGrafter"/>
</dbReference>
<dbReference type="FunCoup" id="A0A6L2PDK4">
    <property type="interactions" value="68"/>
</dbReference>
<evidence type="ECO:0000256" key="1">
    <source>
        <dbReference type="ARBA" id="ARBA00004138"/>
    </source>
</evidence>
<keyword evidence="7" id="KW-0969">Cilium</keyword>
<evidence type="ECO:0000256" key="5">
    <source>
        <dbReference type="ARBA" id="ARBA00022490"/>
    </source>
</evidence>
<keyword evidence="5" id="KW-0963">Cytoplasm</keyword>
<dbReference type="Gene3D" id="1.20.1520.10">
    <property type="entry name" value="ADP-ribosylation factor-like 2-binding protein, domain"/>
    <property type="match status" value="1"/>
</dbReference>
<evidence type="ECO:0000259" key="11">
    <source>
        <dbReference type="Pfam" id="PF11527"/>
    </source>
</evidence>
<dbReference type="InParanoid" id="A0A6L2PDK4"/>
<keyword evidence="8" id="KW-0966">Cell projection</keyword>
<protein>
    <recommendedName>
        <fullName evidence="4">Cilia- and flagella-associated protein 36</fullName>
    </recommendedName>
    <alternativeName>
        <fullName evidence="9">Coiled-coil domain-containing protein 104</fullName>
    </alternativeName>
</protein>